<proteinExistence type="predicted"/>
<accession>K6VQ84</accession>
<evidence type="ECO:0000313" key="2">
    <source>
        <dbReference type="Proteomes" id="UP000008495"/>
    </source>
</evidence>
<name>K6VQ84_9MICO</name>
<organism evidence="1 2">
    <name type="scientific">Austwickia chelonae NBRC 105200</name>
    <dbReference type="NCBI Taxonomy" id="1184607"/>
    <lineage>
        <taxon>Bacteria</taxon>
        <taxon>Bacillati</taxon>
        <taxon>Actinomycetota</taxon>
        <taxon>Actinomycetes</taxon>
        <taxon>Micrococcales</taxon>
        <taxon>Dermatophilaceae</taxon>
        <taxon>Austwickia</taxon>
    </lineage>
</organism>
<dbReference type="EMBL" id="BAGZ01000017">
    <property type="protein sequence ID" value="GAB78914.1"/>
    <property type="molecule type" value="Genomic_DNA"/>
</dbReference>
<gene>
    <name evidence="1" type="ORF">AUCHE_17_01270</name>
</gene>
<dbReference type="Proteomes" id="UP000008495">
    <property type="component" value="Unassembled WGS sequence"/>
</dbReference>
<keyword evidence="2" id="KW-1185">Reference proteome</keyword>
<evidence type="ECO:0000313" key="1">
    <source>
        <dbReference type="EMBL" id="GAB78914.1"/>
    </source>
</evidence>
<sequence>MSLEHGSLADPATEDLDKIVRRRGSVLLVALLSRLVGDRLVAVTFVLDSYLQLQFDEANMNVEMWPEISFGERTWHVSNIGYADILRRLCGGTVVATSENSGDGLRITLNTGEIHINPALDEVHAEIALLQMRGAPDLGEPGEWMCWRPGDESFEQLR</sequence>
<dbReference type="AlphaFoldDB" id="K6VQ84"/>
<comment type="caution">
    <text evidence="1">The sequence shown here is derived from an EMBL/GenBank/DDBJ whole genome shotgun (WGS) entry which is preliminary data.</text>
</comment>
<protein>
    <submittedName>
        <fullName evidence="1">Uncharacterized protein</fullName>
    </submittedName>
</protein>
<dbReference type="eggNOG" id="ENOG50348ZF">
    <property type="taxonomic scope" value="Bacteria"/>
</dbReference>
<reference evidence="1 2" key="1">
    <citation type="submission" date="2012-08" db="EMBL/GenBank/DDBJ databases">
        <title>Whole genome shotgun sequence of Austwickia chelonae NBRC 105200.</title>
        <authorList>
            <person name="Yoshida I."/>
            <person name="Hosoyama A."/>
            <person name="Tsuchikane K."/>
            <person name="Katsumata H."/>
            <person name="Ando Y."/>
            <person name="Ohji S."/>
            <person name="Hamada M."/>
            <person name="Tamura T."/>
            <person name="Yamazoe A."/>
            <person name="Yamazaki S."/>
            <person name="Fujita N."/>
        </authorList>
    </citation>
    <scope>NUCLEOTIDE SEQUENCE [LARGE SCALE GENOMIC DNA]</scope>
    <source>
        <strain evidence="1 2">NBRC 105200</strain>
    </source>
</reference>